<keyword evidence="12" id="KW-1185">Reference proteome</keyword>
<gene>
    <name evidence="11" type="ORF">COCNU_06G001110</name>
</gene>
<proteinExistence type="inferred from homology"/>
<name>A0A8K0N2P5_COCNU</name>
<keyword evidence="8" id="KW-0539">Nucleus</keyword>
<feature type="domain" description="Clp1 P-loop" evidence="9">
    <location>
        <begin position="3"/>
        <end position="46"/>
    </location>
</feature>
<evidence type="ECO:0000256" key="4">
    <source>
        <dbReference type="ARBA" id="ARBA00022679"/>
    </source>
</evidence>
<dbReference type="EMBL" id="CM017877">
    <property type="protein sequence ID" value="KAG1346282.1"/>
    <property type="molecule type" value="Genomic_DNA"/>
</dbReference>
<protein>
    <submittedName>
        <fullName evidence="11">Putative Polynucleotide 5'-hydroxyl-kinase NOL9</fullName>
    </submittedName>
</protein>
<dbReference type="InterPro" id="IPR032319">
    <property type="entry name" value="CLP1_P"/>
</dbReference>
<dbReference type="GO" id="GO:0005730">
    <property type="term" value="C:nucleolus"/>
    <property type="evidence" value="ECO:0007669"/>
    <property type="project" value="UniProtKB-SubCell"/>
</dbReference>
<sequence length="254" mass="28456">MLPLVINTSGWVKGIGYDMLVKMLRYMSPSHVVQIRISAESKNLPTGTFWLNGNQKHSVNLFEICAAPKESLNRQVLIKKDAHMIRDLRLIAYFRQCLPRDLDISTYQELVHSLALIPPCEVPLPRIKVQHLHCQPSSSGLYHGLDATVVGLAISSWMTASSEHCTPWCVGLGLVRAVDISKDKLYLISPVPHSTLEKVDLLLQGSIEIPVCLLQGCGSSSPFMSRNVLRNLGQPELDEHIARAEKQFSKLWFH</sequence>
<comment type="similarity">
    <text evidence="2">Belongs to the Clp1 family. NOL9/GRC3 subfamily.</text>
</comment>
<evidence type="ECO:0000256" key="3">
    <source>
        <dbReference type="ARBA" id="ARBA00022552"/>
    </source>
</evidence>
<keyword evidence="5" id="KW-0547">Nucleotide-binding</keyword>
<dbReference type="OrthoDB" id="2405412at2759"/>
<dbReference type="PANTHER" id="PTHR12755">
    <property type="entry name" value="CLEAVAGE/POLYADENYLATION FACTOR IA SUBUNIT CLP1P"/>
    <property type="match status" value="1"/>
</dbReference>
<keyword evidence="4" id="KW-0808">Transferase</keyword>
<evidence type="ECO:0000256" key="1">
    <source>
        <dbReference type="ARBA" id="ARBA00004604"/>
    </source>
</evidence>
<comment type="subcellular location">
    <subcellularLocation>
        <location evidence="1">Nucleus</location>
        <location evidence="1">Nucleolus</location>
    </subcellularLocation>
</comment>
<dbReference type="Proteomes" id="UP000797356">
    <property type="component" value="Chromosome 6"/>
</dbReference>
<evidence type="ECO:0000256" key="8">
    <source>
        <dbReference type="ARBA" id="ARBA00023242"/>
    </source>
</evidence>
<dbReference type="GO" id="GO:0000448">
    <property type="term" value="P:cleavage in ITS2 between 5.8S rRNA and LSU-rRNA of tricistronic rRNA transcript (SSU-rRNA, 5.8S rRNA, LSU-rRNA)"/>
    <property type="evidence" value="ECO:0007669"/>
    <property type="project" value="TreeGrafter"/>
</dbReference>
<dbReference type="PANTHER" id="PTHR12755:SF3">
    <property type="entry name" value="POLYNUCLEOTIDE 5'-HYDROXYL-KINASE NOL9"/>
    <property type="match status" value="1"/>
</dbReference>
<keyword evidence="7" id="KW-0067">ATP-binding</keyword>
<dbReference type="AlphaFoldDB" id="A0A8K0N2P5"/>
<keyword evidence="3" id="KW-0698">rRNA processing</keyword>
<evidence type="ECO:0000256" key="6">
    <source>
        <dbReference type="ARBA" id="ARBA00022777"/>
    </source>
</evidence>
<evidence type="ECO:0000259" key="10">
    <source>
        <dbReference type="Pfam" id="PF25467"/>
    </source>
</evidence>
<dbReference type="InterPro" id="IPR045116">
    <property type="entry name" value="Clp1/Grc3"/>
</dbReference>
<comment type="caution">
    <text evidence="11">The sequence shown here is derived from an EMBL/GenBank/DDBJ whole genome shotgun (WGS) entry which is preliminary data.</text>
</comment>
<evidence type="ECO:0000313" key="12">
    <source>
        <dbReference type="Proteomes" id="UP000797356"/>
    </source>
</evidence>
<evidence type="ECO:0000256" key="2">
    <source>
        <dbReference type="ARBA" id="ARBA00011003"/>
    </source>
</evidence>
<evidence type="ECO:0000313" key="11">
    <source>
        <dbReference type="EMBL" id="KAG1346282.1"/>
    </source>
</evidence>
<keyword evidence="6" id="KW-0418">Kinase</keyword>
<reference evidence="11" key="2">
    <citation type="submission" date="2019-07" db="EMBL/GenBank/DDBJ databases">
        <authorList>
            <person name="Yang Y."/>
            <person name="Bocs S."/>
            <person name="Baudouin L."/>
        </authorList>
    </citation>
    <scope>NUCLEOTIDE SEQUENCE</scope>
    <source>
        <tissue evidence="11">Spear leaf of Hainan Tall coconut</tissue>
    </source>
</reference>
<dbReference type="GO" id="GO:0051731">
    <property type="term" value="F:polynucleotide 5'-hydroxyl-kinase activity"/>
    <property type="evidence" value="ECO:0007669"/>
    <property type="project" value="InterPro"/>
</dbReference>
<dbReference type="InterPro" id="IPR027417">
    <property type="entry name" value="P-loop_NTPase"/>
</dbReference>
<evidence type="ECO:0000259" key="9">
    <source>
        <dbReference type="Pfam" id="PF16575"/>
    </source>
</evidence>
<evidence type="ECO:0000256" key="7">
    <source>
        <dbReference type="ARBA" id="ARBA00022840"/>
    </source>
</evidence>
<reference evidence="11" key="1">
    <citation type="journal article" date="2017" name="Gigascience">
        <title>The genome draft of coconut (Cocos nucifera).</title>
        <authorList>
            <person name="Xiao Y."/>
            <person name="Xu P."/>
            <person name="Fan H."/>
            <person name="Baudouin L."/>
            <person name="Xia W."/>
            <person name="Bocs S."/>
            <person name="Xu J."/>
            <person name="Li Q."/>
            <person name="Guo A."/>
            <person name="Zhou L."/>
            <person name="Li J."/>
            <person name="Wu Y."/>
            <person name="Ma Z."/>
            <person name="Armero A."/>
            <person name="Issali A.E."/>
            <person name="Liu N."/>
            <person name="Peng M."/>
            <person name="Yang Y."/>
        </authorList>
    </citation>
    <scope>NUCLEOTIDE SEQUENCE</scope>
    <source>
        <tissue evidence="11">Spear leaf of Hainan Tall coconut</tissue>
    </source>
</reference>
<dbReference type="GO" id="GO:0005524">
    <property type="term" value="F:ATP binding"/>
    <property type="evidence" value="ECO:0007669"/>
    <property type="project" value="UniProtKB-KW"/>
</dbReference>
<evidence type="ECO:0000256" key="5">
    <source>
        <dbReference type="ARBA" id="ARBA00022741"/>
    </source>
</evidence>
<accession>A0A8K0N2P5</accession>
<dbReference type="Gene3D" id="3.40.50.300">
    <property type="entry name" value="P-loop containing nucleotide triphosphate hydrolases"/>
    <property type="match status" value="1"/>
</dbReference>
<feature type="domain" description="NOL9 C-terminal" evidence="10">
    <location>
        <begin position="117"/>
        <end position="210"/>
    </location>
</feature>
<organism evidence="11 12">
    <name type="scientific">Cocos nucifera</name>
    <name type="common">Coconut palm</name>
    <dbReference type="NCBI Taxonomy" id="13894"/>
    <lineage>
        <taxon>Eukaryota</taxon>
        <taxon>Viridiplantae</taxon>
        <taxon>Streptophyta</taxon>
        <taxon>Embryophyta</taxon>
        <taxon>Tracheophyta</taxon>
        <taxon>Spermatophyta</taxon>
        <taxon>Magnoliopsida</taxon>
        <taxon>Liliopsida</taxon>
        <taxon>Arecaceae</taxon>
        <taxon>Arecoideae</taxon>
        <taxon>Cocoseae</taxon>
        <taxon>Attaleinae</taxon>
        <taxon>Cocos</taxon>
    </lineage>
</organism>
<dbReference type="Pfam" id="PF25467">
    <property type="entry name" value="NOL9_C"/>
    <property type="match status" value="1"/>
</dbReference>
<dbReference type="InterPro" id="IPR057570">
    <property type="entry name" value="NOL9_C"/>
</dbReference>
<dbReference type="Pfam" id="PF16575">
    <property type="entry name" value="CLP1_P"/>
    <property type="match status" value="1"/>
</dbReference>